<name>A0AA40ERM5_9PEZI</name>
<evidence type="ECO:0000259" key="8">
    <source>
        <dbReference type="PROSITE" id="PS50048"/>
    </source>
</evidence>
<evidence type="ECO:0000256" key="3">
    <source>
        <dbReference type="ARBA" id="ARBA00023015"/>
    </source>
</evidence>
<keyword evidence="5" id="KW-0804">Transcription</keyword>
<keyword evidence="6" id="KW-0539">Nucleus</keyword>
<evidence type="ECO:0000313" key="10">
    <source>
        <dbReference type="Proteomes" id="UP001172155"/>
    </source>
</evidence>
<keyword evidence="4" id="KW-0238">DNA-binding</keyword>
<evidence type="ECO:0000256" key="2">
    <source>
        <dbReference type="ARBA" id="ARBA00022833"/>
    </source>
</evidence>
<dbReference type="PROSITE" id="PS50048">
    <property type="entry name" value="ZN2_CY6_FUNGAL_2"/>
    <property type="match status" value="1"/>
</dbReference>
<dbReference type="InterPro" id="IPR001138">
    <property type="entry name" value="Zn2Cys6_DnaBD"/>
</dbReference>
<dbReference type="SUPFAM" id="SSF57701">
    <property type="entry name" value="Zn2/Cys6 DNA-binding domain"/>
    <property type="match status" value="1"/>
</dbReference>
<dbReference type="PANTHER" id="PTHR36206:SF4">
    <property type="entry name" value="HYPOTHETICAL CONSERVED PROTEIN (EUROFUNG)-RELATED"/>
    <property type="match status" value="1"/>
</dbReference>
<proteinExistence type="predicted"/>
<dbReference type="EMBL" id="JAUKUD010000005">
    <property type="protein sequence ID" value="KAK0744258.1"/>
    <property type="molecule type" value="Genomic_DNA"/>
</dbReference>
<evidence type="ECO:0000256" key="6">
    <source>
        <dbReference type="ARBA" id="ARBA00023242"/>
    </source>
</evidence>
<keyword evidence="10" id="KW-1185">Reference proteome</keyword>
<gene>
    <name evidence="9" type="ORF">B0T18DRAFT_448733</name>
</gene>
<dbReference type="Pfam" id="PF11951">
    <property type="entry name" value="Fungal_trans_2"/>
    <property type="match status" value="1"/>
</dbReference>
<evidence type="ECO:0000313" key="9">
    <source>
        <dbReference type="EMBL" id="KAK0744258.1"/>
    </source>
</evidence>
<dbReference type="InterPro" id="IPR052360">
    <property type="entry name" value="Transcr_Regulatory_Proteins"/>
</dbReference>
<dbReference type="SMART" id="SM00066">
    <property type="entry name" value="GAL4"/>
    <property type="match status" value="1"/>
</dbReference>
<keyword evidence="2" id="KW-0862">Zinc</keyword>
<dbReference type="InterPro" id="IPR021858">
    <property type="entry name" value="Fun_TF"/>
</dbReference>
<protein>
    <recommendedName>
        <fullName evidence="8">Zn(2)-C6 fungal-type domain-containing protein</fullName>
    </recommendedName>
</protein>
<dbReference type="GO" id="GO:0000981">
    <property type="term" value="F:DNA-binding transcription factor activity, RNA polymerase II-specific"/>
    <property type="evidence" value="ECO:0007669"/>
    <property type="project" value="InterPro"/>
</dbReference>
<evidence type="ECO:0000256" key="7">
    <source>
        <dbReference type="SAM" id="MobiDB-lite"/>
    </source>
</evidence>
<dbReference type="GO" id="GO:0003677">
    <property type="term" value="F:DNA binding"/>
    <property type="evidence" value="ECO:0007669"/>
    <property type="project" value="UniProtKB-KW"/>
</dbReference>
<dbReference type="PANTHER" id="PTHR36206">
    <property type="entry name" value="ASPERCRYPTIN BIOSYNTHESIS CLUSTER-SPECIFIC TRANSCRIPTION REGULATOR ATNN-RELATED"/>
    <property type="match status" value="1"/>
</dbReference>
<organism evidence="9 10">
    <name type="scientific">Schizothecium vesticola</name>
    <dbReference type="NCBI Taxonomy" id="314040"/>
    <lineage>
        <taxon>Eukaryota</taxon>
        <taxon>Fungi</taxon>
        <taxon>Dikarya</taxon>
        <taxon>Ascomycota</taxon>
        <taxon>Pezizomycotina</taxon>
        <taxon>Sordariomycetes</taxon>
        <taxon>Sordariomycetidae</taxon>
        <taxon>Sordariales</taxon>
        <taxon>Schizotheciaceae</taxon>
        <taxon>Schizothecium</taxon>
    </lineage>
</organism>
<feature type="domain" description="Zn(2)-C6 fungal-type" evidence="8">
    <location>
        <begin position="25"/>
        <end position="53"/>
    </location>
</feature>
<dbReference type="Gene3D" id="4.10.240.10">
    <property type="entry name" value="Zn(2)-C6 fungal-type DNA-binding domain"/>
    <property type="match status" value="1"/>
</dbReference>
<feature type="compositionally biased region" description="Low complexity" evidence="7">
    <location>
        <begin position="323"/>
        <end position="337"/>
    </location>
</feature>
<dbReference type="PROSITE" id="PS00463">
    <property type="entry name" value="ZN2_CY6_FUNGAL_1"/>
    <property type="match status" value="1"/>
</dbReference>
<dbReference type="InterPro" id="IPR036864">
    <property type="entry name" value="Zn2-C6_fun-type_DNA-bd_sf"/>
</dbReference>
<dbReference type="AlphaFoldDB" id="A0AA40ERM5"/>
<evidence type="ECO:0000256" key="1">
    <source>
        <dbReference type="ARBA" id="ARBA00022723"/>
    </source>
</evidence>
<dbReference type="Pfam" id="PF00172">
    <property type="entry name" value="Zn_clus"/>
    <property type="match status" value="1"/>
</dbReference>
<accession>A0AA40ERM5</accession>
<keyword evidence="3" id="KW-0805">Transcription regulation</keyword>
<evidence type="ECO:0000256" key="4">
    <source>
        <dbReference type="ARBA" id="ARBA00023125"/>
    </source>
</evidence>
<dbReference type="Proteomes" id="UP001172155">
    <property type="component" value="Unassembled WGS sequence"/>
</dbReference>
<sequence>MMPENRNSVVLPNRKRASRPKVRTGCVTCKSRHVRCDERKPTCERCEKANVPCAGYTAPAPAQAIRPALVPACFSDGDIVYFNFFRHSLVEDLSGYLHDDFWSRVVLSENTRDECVQHGILAIGALSRAIFPGTNVGPSPRGPAATGASAAPLHPCSGGDVLTEHHGAAIHHQNQAINLCLKRIRDGPDCMSPRALLINTLLLLAYELLQGNMTGADGLMTMGIRLLRDSVPILRETVLSTSGPSPPPQPPRRLMVPDAHDRELADMEHMLPYLSIMSGHTFGACAPQLRLYSHLISSAVGVGRFHTHALIFGLQARAMHAGPAAAAPGSDSSTGSAHPSPLHDPVQVEMERVRFLAGLGHWREVILEARERATAGSDGRTRRALRLVHIQYLATLIDASSCRDVSDMAYDAFEPEFRELLRLCGECVAEAEREPVSKIGFTFEGGSIAAPVTLIASKCRRCEVRLKAISLSKRLSWREGAWDAKTLLCALGVVVLEEEARKARGFVEAKDRVRWCGVTWDRERRLVIGDYIHVLYGPDGEGGMRTRRVALDVDRWEPETVDEGVRMPVALSPGAGGSAGGRRRSVVGSIMSVATR</sequence>
<dbReference type="GO" id="GO:0008270">
    <property type="term" value="F:zinc ion binding"/>
    <property type="evidence" value="ECO:0007669"/>
    <property type="project" value="InterPro"/>
</dbReference>
<feature type="region of interest" description="Disordered" evidence="7">
    <location>
        <begin position="323"/>
        <end position="343"/>
    </location>
</feature>
<comment type="caution">
    <text evidence="9">The sequence shown here is derived from an EMBL/GenBank/DDBJ whole genome shotgun (WGS) entry which is preliminary data.</text>
</comment>
<evidence type="ECO:0000256" key="5">
    <source>
        <dbReference type="ARBA" id="ARBA00023163"/>
    </source>
</evidence>
<dbReference type="CDD" id="cd00067">
    <property type="entry name" value="GAL4"/>
    <property type="match status" value="1"/>
</dbReference>
<keyword evidence="1" id="KW-0479">Metal-binding</keyword>
<reference evidence="9" key="1">
    <citation type="submission" date="2023-06" db="EMBL/GenBank/DDBJ databases">
        <title>Genome-scale phylogeny and comparative genomics of the fungal order Sordariales.</title>
        <authorList>
            <consortium name="Lawrence Berkeley National Laboratory"/>
            <person name="Hensen N."/>
            <person name="Bonometti L."/>
            <person name="Westerberg I."/>
            <person name="Brannstrom I.O."/>
            <person name="Guillou S."/>
            <person name="Cros-Aarteil S."/>
            <person name="Calhoun S."/>
            <person name="Haridas S."/>
            <person name="Kuo A."/>
            <person name="Mondo S."/>
            <person name="Pangilinan J."/>
            <person name="Riley R."/>
            <person name="LaButti K."/>
            <person name="Andreopoulos B."/>
            <person name="Lipzen A."/>
            <person name="Chen C."/>
            <person name="Yanf M."/>
            <person name="Daum C."/>
            <person name="Ng V."/>
            <person name="Clum A."/>
            <person name="Steindorff A."/>
            <person name="Ohm R."/>
            <person name="Martin F."/>
            <person name="Silar P."/>
            <person name="Natvig D."/>
            <person name="Lalanne C."/>
            <person name="Gautier V."/>
            <person name="Ament-velasquez S.L."/>
            <person name="Kruys A."/>
            <person name="Hutchinson M.I."/>
            <person name="Powell A.J."/>
            <person name="Barry K."/>
            <person name="Miller A.N."/>
            <person name="Grigoriev I.V."/>
            <person name="Debuchy R."/>
            <person name="Gladieux P."/>
            <person name="Thoren M.H."/>
            <person name="Johannesson H."/>
        </authorList>
    </citation>
    <scope>NUCLEOTIDE SEQUENCE</scope>
    <source>
        <strain evidence="9">SMH3187-1</strain>
    </source>
</reference>